<accession>A0ABV8DLQ0</accession>
<protein>
    <submittedName>
        <fullName evidence="5">AraC family transcriptional regulator</fullName>
    </submittedName>
</protein>
<evidence type="ECO:0000313" key="5">
    <source>
        <dbReference type="EMBL" id="MFC3960972.1"/>
    </source>
</evidence>
<dbReference type="PANTHER" id="PTHR47894">
    <property type="entry name" value="HTH-TYPE TRANSCRIPTIONAL REGULATOR GADX"/>
    <property type="match status" value="1"/>
</dbReference>
<dbReference type="RefSeq" id="WP_378610737.1">
    <property type="nucleotide sequence ID" value="NZ_JBHSAX010000003.1"/>
</dbReference>
<dbReference type="Proteomes" id="UP001595696">
    <property type="component" value="Unassembled WGS sequence"/>
</dbReference>
<dbReference type="PANTHER" id="PTHR47894:SF1">
    <property type="entry name" value="HTH-TYPE TRANSCRIPTIONAL REGULATOR VQSM"/>
    <property type="match status" value="1"/>
</dbReference>
<dbReference type="InterPro" id="IPR009057">
    <property type="entry name" value="Homeodomain-like_sf"/>
</dbReference>
<keyword evidence="1" id="KW-0805">Transcription regulation</keyword>
<dbReference type="Gene3D" id="1.10.10.60">
    <property type="entry name" value="Homeodomain-like"/>
    <property type="match status" value="1"/>
</dbReference>
<evidence type="ECO:0000256" key="1">
    <source>
        <dbReference type="ARBA" id="ARBA00023015"/>
    </source>
</evidence>
<evidence type="ECO:0000256" key="3">
    <source>
        <dbReference type="ARBA" id="ARBA00023163"/>
    </source>
</evidence>
<dbReference type="SMART" id="SM00342">
    <property type="entry name" value="HTH_ARAC"/>
    <property type="match status" value="1"/>
</dbReference>
<comment type="caution">
    <text evidence="5">The sequence shown here is derived from an EMBL/GenBank/DDBJ whole genome shotgun (WGS) entry which is preliminary data.</text>
</comment>
<dbReference type="Pfam" id="PF12625">
    <property type="entry name" value="Arabinose_bd"/>
    <property type="match status" value="1"/>
</dbReference>
<evidence type="ECO:0000313" key="6">
    <source>
        <dbReference type="Proteomes" id="UP001595696"/>
    </source>
</evidence>
<dbReference type="PROSITE" id="PS01124">
    <property type="entry name" value="HTH_ARAC_FAMILY_2"/>
    <property type="match status" value="1"/>
</dbReference>
<keyword evidence="3" id="KW-0804">Transcription</keyword>
<evidence type="ECO:0000256" key="2">
    <source>
        <dbReference type="ARBA" id="ARBA00023125"/>
    </source>
</evidence>
<dbReference type="Pfam" id="PF12833">
    <property type="entry name" value="HTH_18"/>
    <property type="match status" value="1"/>
</dbReference>
<feature type="domain" description="HTH araC/xylS-type" evidence="4">
    <location>
        <begin position="249"/>
        <end position="350"/>
    </location>
</feature>
<keyword evidence="6" id="KW-1185">Reference proteome</keyword>
<dbReference type="InterPro" id="IPR018060">
    <property type="entry name" value="HTH_AraC"/>
</dbReference>
<organism evidence="5 6">
    <name type="scientific">Nocardia jiangsuensis</name>
    <dbReference type="NCBI Taxonomy" id="1691563"/>
    <lineage>
        <taxon>Bacteria</taxon>
        <taxon>Bacillati</taxon>
        <taxon>Actinomycetota</taxon>
        <taxon>Actinomycetes</taxon>
        <taxon>Mycobacteriales</taxon>
        <taxon>Nocardiaceae</taxon>
        <taxon>Nocardia</taxon>
    </lineage>
</organism>
<proteinExistence type="predicted"/>
<keyword evidence="2" id="KW-0238">DNA-binding</keyword>
<gene>
    <name evidence="5" type="ORF">ACFO0B_03105</name>
</gene>
<dbReference type="InterPro" id="IPR032687">
    <property type="entry name" value="AraC-type_N"/>
</dbReference>
<evidence type="ECO:0000259" key="4">
    <source>
        <dbReference type="PROSITE" id="PS01124"/>
    </source>
</evidence>
<dbReference type="EMBL" id="JBHSAX010000003">
    <property type="protein sequence ID" value="MFC3960972.1"/>
    <property type="molecule type" value="Genomic_DNA"/>
</dbReference>
<name>A0ABV8DLQ0_9NOCA</name>
<reference evidence="6" key="1">
    <citation type="journal article" date="2019" name="Int. J. Syst. Evol. Microbiol.">
        <title>The Global Catalogue of Microorganisms (GCM) 10K type strain sequencing project: providing services to taxonomists for standard genome sequencing and annotation.</title>
        <authorList>
            <consortium name="The Broad Institute Genomics Platform"/>
            <consortium name="The Broad Institute Genome Sequencing Center for Infectious Disease"/>
            <person name="Wu L."/>
            <person name="Ma J."/>
        </authorList>
    </citation>
    <scope>NUCLEOTIDE SEQUENCE [LARGE SCALE GENOMIC DNA]</scope>
    <source>
        <strain evidence="6">CGMCC 4.7330</strain>
    </source>
</reference>
<dbReference type="SUPFAM" id="SSF46689">
    <property type="entry name" value="Homeodomain-like"/>
    <property type="match status" value="1"/>
</dbReference>
<sequence length="359" mass="38693">MPTGGPRPYRATEDIAPEIPRAGLGIAIIVEFALERGLSPAAVLDGTGVRTPELLGPDSVVSAKQELTALRNLAAGLDNPPALGLALGRYYGVSTLGVYGYACLTGATVGAALRVAVEFWELSYAFGGARIEEDAELLRVHYLDHGLPEDLRPLVIERDLLAGFSVIAEMAGAAELPSEVRLSYPQPAHAAALQRLMGRPLRFDQPGSSVDFPVSVLDRPLPHADAETHARCVEQCRALLARRRDPYAAVLARELRSRLSGPGGGAPAFEDLAARAGVSPRTLRRRLAAAGTSFRMLLDQARHATADRLLAETTDSVEEIAVRLGYAEAASFIHAYKRWTGTTPARRRAEFAARRHRLR</sequence>